<dbReference type="InterPro" id="IPR007136">
    <property type="entry name" value="DUF347"/>
</dbReference>
<feature type="region of interest" description="Disordered" evidence="1">
    <location>
        <begin position="1"/>
        <end position="23"/>
    </location>
</feature>
<gene>
    <name evidence="3" type="ORF">GCM10010508_21000</name>
</gene>
<evidence type="ECO:0000256" key="2">
    <source>
        <dbReference type="SAM" id="Phobius"/>
    </source>
</evidence>
<feature type="transmembrane region" description="Helical" evidence="2">
    <location>
        <begin position="95"/>
        <end position="118"/>
    </location>
</feature>
<feature type="transmembrane region" description="Helical" evidence="2">
    <location>
        <begin position="209"/>
        <end position="226"/>
    </location>
</feature>
<keyword evidence="2" id="KW-0812">Transmembrane</keyword>
<feature type="transmembrane region" description="Helical" evidence="2">
    <location>
        <begin position="124"/>
        <end position="143"/>
    </location>
</feature>
<dbReference type="Proteomes" id="UP000608955">
    <property type="component" value="Unassembled WGS sequence"/>
</dbReference>
<feature type="transmembrane region" description="Helical" evidence="2">
    <location>
        <begin position="246"/>
        <end position="266"/>
    </location>
</feature>
<comment type="caution">
    <text evidence="3">The sequence shown here is derived from an EMBL/GenBank/DDBJ whole genome shotgun (WGS) entry which is preliminary data.</text>
</comment>
<evidence type="ECO:0008006" key="5">
    <source>
        <dbReference type="Google" id="ProtNLM"/>
    </source>
</evidence>
<feature type="compositionally biased region" description="Basic and acidic residues" evidence="1">
    <location>
        <begin position="1"/>
        <end position="15"/>
    </location>
</feature>
<feature type="transmembrane region" description="Helical" evidence="2">
    <location>
        <begin position="184"/>
        <end position="202"/>
    </location>
</feature>
<evidence type="ECO:0000313" key="4">
    <source>
        <dbReference type="Proteomes" id="UP000608955"/>
    </source>
</evidence>
<sequence length="280" mass="29688">MSPEHVLDDRRDDHPQGLPPHRTATRARVRAMANKVPEVTVWFWVIKVLTTGMGETASDYLARLLGPVPAVALGGLALVAALVVQLAVRRYVAWIYWTAIVMVSVFGTMAADVLHVGLGVPYTVSTPAFMIALGLVFALWYAVERTLSIHSVHTRRREAFYWAAVLATFALGTAAGDLTATAGFGYLGSVVLFGVAICVPALAHRGGMLGAVAAFWTAYVITRPLGASIADWMALPAARGGLDLGLGPVTLAWTAAILALVGYLAVSRADVTPRPGSVTR</sequence>
<evidence type="ECO:0000256" key="1">
    <source>
        <dbReference type="SAM" id="MobiDB-lite"/>
    </source>
</evidence>
<accession>A0A919CW37</accession>
<name>A0A919CW37_9ACTN</name>
<dbReference type="AlphaFoldDB" id="A0A919CW37"/>
<dbReference type="EMBL" id="BMVF01000005">
    <property type="protein sequence ID" value="GHD87778.1"/>
    <property type="molecule type" value="Genomic_DNA"/>
</dbReference>
<dbReference type="Pfam" id="PF03988">
    <property type="entry name" value="DUF347"/>
    <property type="match status" value="4"/>
</dbReference>
<feature type="transmembrane region" description="Helical" evidence="2">
    <location>
        <begin position="68"/>
        <end position="88"/>
    </location>
</feature>
<feature type="transmembrane region" description="Helical" evidence="2">
    <location>
        <begin position="159"/>
        <end position="178"/>
    </location>
</feature>
<reference evidence="3" key="2">
    <citation type="submission" date="2020-09" db="EMBL/GenBank/DDBJ databases">
        <authorList>
            <person name="Sun Q."/>
            <person name="Ohkuma M."/>
        </authorList>
    </citation>
    <scope>NUCLEOTIDE SEQUENCE</scope>
    <source>
        <strain evidence="3">JCM 4654</strain>
    </source>
</reference>
<keyword evidence="4" id="KW-1185">Reference proteome</keyword>
<evidence type="ECO:0000313" key="3">
    <source>
        <dbReference type="EMBL" id="GHD87778.1"/>
    </source>
</evidence>
<organism evidence="3 4">
    <name type="scientific">Streptomyces naganishii JCM 4654</name>
    <dbReference type="NCBI Taxonomy" id="1306179"/>
    <lineage>
        <taxon>Bacteria</taxon>
        <taxon>Bacillati</taxon>
        <taxon>Actinomycetota</taxon>
        <taxon>Actinomycetes</taxon>
        <taxon>Kitasatosporales</taxon>
        <taxon>Streptomycetaceae</taxon>
        <taxon>Streptomyces</taxon>
    </lineage>
</organism>
<keyword evidence="2" id="KW-0472">Membrane</keyword>
<dbReference type="RefSeq" id="WP_190177483.1">
    <property type="nucleotide sequence ID" value="NZ_BMVF01000005.1"/>
</dbReference>
<proteinExistence type="predicted"/>
<protein>
    <recommendedName>
        <fullName evidence="5">Membrane-anchored protein</fullName>
    </recommendedName>
</protein>
<keyword evidence="2" id="KW-1133">Transmembrane helix</keyword>
<reference evidence="3" key="1">
    <citation type="journal article" date="2014" name="Int. J. Syst. Evol. Microbiol.">
        <title>Complete genome sequence of Corynebacterium casei LMG S-19264T (=DSM 44701T), isolated from a smear-ripened cheese.</title>
        <authorList>
            <consortium name="US DOE Joint Genome Institute (JGI-PGF)"/>
            <person name="Walter F."/>
            <person name="Albersmeier A."/>
            <person name="Kalinowski J."/>
            <person name="Ruckert C."/>
        </authorList>
    </citation>
    <scope>NUCLEOTIDE SEQUENCE</scope>
    <source>
        <strain evidence="3">JCM 4654</strain>
    </source>
</reference>